<reference evidence="2 3" key="1">
    <citation type="submission" date="2018-06" db="EMBL/GenBank/DDBJ databases">
        <title>Flavobacterium sp IMCC34762, genome.</title>
        <authorList>
            <person name="Joung Y."/>
            <person name="Cho J."/>
            <person name="Song J."/>
        </authorList>
    </citation>
    <scope>NUCLEOTIDE SEQUENCE [LARGE SCALE GENOMIC DNA]</scope>
    <source>
        <strain evidence="2 3">IMCC34762</strain>
    </source>
</reference>
<keyword evidence="1" id="KW-1133">Transmembrane helix</keyword>
<protein>
    <submittedName>
        <fullName evidence="2">Uncharacterized protein</fullName>
    </submittedName>
</protein>
<sequence>MKNIIPEIDTNQAREFTDQKDNKFGYTQNQYSIVEQKQKKKTSSKLIKGKVKVYSNNDRLKLTNSQYHDDESELELISERMLLFLKFTFLILIVTVFFLFLKKSI</sequence>
<gene>
    <name evidence="2" type="ORF">DOS84_14415</name>
</gene>
<accession>A0A2W7UBS2</accession>
<keyword evidence="1" id="KW-0472">Membrane</keyword>
<evidence type="ECO:0000313" key="3">
    <source>
        <dbReference type="Proteomes" id="UP000249177"/>
    </source>
</evidence>
<evidence type="ECO:0000313" key="2">
    <source>
        <dbReference type="EMBL" id="PZX92647.1"/>
    </source>
</evidence>
<keyword evidence="1" id="KW-0812">Transmembrane</keyword>
<dbReference type="OrthoDB" id="9900449at2"/>
<comment type="caution">
    <text evidence="2">The sequence shown here is derived from an EMBL/GenBank/DDBJ whole genome shotgun (WGS) entry which is preliminary data.</text>
</comment>
<dbReference type="AlphaFoldDB" id="A0A2W7UBS2"/>
<organism evidence="2 3">
    <name type="scientific">Flavobacterium aquariorum</name>
    <dbReference type="NCBI Taxonomy" id="2217670"/>
    <lineage>
        <taxon>Bacteria</taxon>
        <taxon>Pseudomonadati</taxon>
        <taxon>Bacteroidota</taxon>
        <taxon>Flavobacteriia</taxon>
        <taxon>Flavobacteriales</taxon>
        <taxon>Flavobacteriaceae</taxon>
        <taxon>Flavobacterium</taxon>
    </lineage>
</organism>
<dbReference type="Proteomes" id="UP000249177">
    <property type="component" value="Unassembled WGS sequence"/>
</dbReference>
<name>A0A2W7UBS2_9FLAO</name>
<dbReference type="RefSeq" id="WP_111410818.1">
    <property type="nucleotide sequence ID" value="NZ_QKXH01000009.1"/>
</dbReference>
<feature type="transmembrane region" description="Helical" evidence="1">
    <location>
        <begin position="81"/>
        <end position="101"/>
    </location>
</feature>
<keyword evidence="3" id="KW-1185">Reference proteome</keyword>
<evidence type="ECO:0000256" key="1">
    <source>
        <dbReference type="SAM" id="Phobius"/>
    </source>
</evidence>
<dbReference type="EMBL" id="QKXH01000009">
    <property type="protein sequence ID" value="PZX92647.1"/>
    <property type="molecule type" value="Genomic_DNA"/>
</dbReference>
<proteinExistence type="predicted"/>